<name>A0A174F035_9ACTN</name>
<keyword evidence="1" id="KW-0472">Membrane</keyword>
<feature type="transmembrane region" description="Helical" evidence="1">
    <location>
        <begin position="145"/>
        <end position="164"/>
    </location>
</feature>
<protein>
    <submittedName>
        <fullName evidence="3">Probable diguanylate cyclase AdrA</fullName>
        <ecNumber evidence="3">2.7.7.65</ecNumber>
    </submittedName>
</protein>
<dbReference type="PANTHER" id="PTHR45138:SF9">
    <property type="entry name" value="DIGUANYLATE CYCLASE DGCM-RELATED"/>
    <property type="match status" value="1"/>
</dbReference>
<dbReference type="InterPro" id="IPR043128">
    <property type="entry name" value="Rev_trsase/Diguanyl_cyclase"/>
</dbReference>
<evidence type="ECO:0000259" key="2">
    <source>
        <dbReference type="PROSITE" id="PS50887"/>
    </source>
</evidence>
<organism evidence="3 4">
    <name type="scientific">Collinsella aerofaciens</name>
    <dbReference type="NCBI Taxonomy" id="74426"/>
    <lineage>
        <taxon>Bacteria</taxon>
        <taxon>Bacillati</taxon>
        <taxon>Actinomycetota</taxon>
        <taxon>Coriobacteriia</taxon>
        <taxon>Coriobacteriales</taxon>
        <taxon>Coriobacteriaceae</taxon>
        <taxon>Collinsella</taxon>
    </lineage>
</organism>
<keyword evidence="1" id="KW-0812">Transmembrane</keyword>
<dbReference type="PANTHER" id="PTHR45138">
    <property type="entry name" value="REGULATORY COMPONENTS OF SENSORY TRANSDUCTION SYSTEM"/>
    <property type="match status" value="1"/>
</dbReference>
<keyword evidence="1" id="KW-1133">Transmembrane helix</keyword>
<gene>
    <name evidence="3" type="primary">adrA</name>
    <name evidence="3" type="ORF">ERS852381_01572</name>
</gene>
<feature type="transmembrane region" description="Helical" evidence="1">
    <location>
        <begin position="68"/>
        <end position="90"/>
    </location>
</feature>
<feature type="transmembrane region" description="Helical" evidence="1">
    <location>
        <begin position="102"/>
        <end position="125"/>
    </location>
</feature>
<dbReference type="InterPro" id="IPR029787">
    <property type="entry name" value="Nucleotide_cyclase"/>
</dbReference>
<dbReference type="GO" id="GO:0043709">
    <property type="term" value="P:cell adhesion involved in single-species biofilm formation"/>
    <property type="evidence" value="ECO:0007669"/>
    <property type="project" value="TreeGrafter"/>
</dbReference>
<evidence type="ECO:0000256" key="1">
    <source>
        <dbReference type="SAM" id="Phobius"/>
    </source>
</evidence>
<feature type="transmembrane region" description="Helical" evidence="1">
    <location>
        <begin position="6"/>
        <end position="23"/>
    </location>
</feature>
<dbReference type="InterPro" id="IPR000160">
    <property type="entry name" value="GGDEF_dom"/>
</dbReference>
<dbReference type="RefSeq" id="WP_055287166.1">
    <property type="nucleotide sequence ID" value="NZ_CYYP01000014.1"/>
</dbReference>
<dbReference type="Pfam" id="PF00990">
    <property type="entry name" value="GGDEF"/>
    <property type="match status" value="1"/>
</dbReference>
<accession>A0A174F035</accession>
<dbReference type="Gene3D" id="3.30.70.270">
    <property type="match status" value="1"/>
</dbReference>
<dbReference type="AlphaFoldDB" id="A0A174F035"/>
<evidence type="ECO:0000313" key="4">
    <source>
        <dbReference type="Proteomes" id="UP000095468"/>
    </source>
</evidence>
<evidence type="ECO:0000313" key="3">
    <source>
        <dbReference type="EMBL" id="CUO43573.1"/>
    </source>
</evidence>
<dbReference type="EMBL" id="CYYP01000014">
    <property type="protein sequence ID" value="CUO43573.1"/>
    <property type="molecule type" value="Genomic_DNA"/>
</dbReference>
<reference evidence="3 4" key="1">
    <citation type="submission" date="2015-09" db="EMBL/GenBank/DDBJ databases">
        <authorList>
            <consortium name="Pathogen Informatics"/>
        </authorList>
    </citation>
    <scope>NUCLEOTIDE SEQUENCE [LARGE SCALE GENOMIC DNA]</scope>
    <source>
        <strain evidence="3 4">2789STDY5608823</strain>
    </source>
</reference>
<dbReference type="GO" id="GO:0005886">
    <property type="term" value="C:plasma membrane"/>
    <property type="evidence" value="ECO:0007669"/>
    <property type="project" value="TreeGrafter"/>
</dbReference>
<dbReference type="SUPFAM" id="SSF55073">
    <property type="entry name" value="Nucleotide cyclase"/>
    <property type="match status" value="1"/>
</dbReference>
<feature type="transmembrane region" description="Helical" evidence="1">
    <location>
        <begin position="35"/>
        <end position="56"/>
    </location>
</feature>
<dbReference type="CDD" id="cd01949">
    <property type="entry name" value="GGDEF"/>
    <property type="match status" value="1"/>
</dbReference>
<keyword evidence="3" id="KW-0808">Transferase</keyword>
<keyword evidence="3" id="KW-0548">Nucleotidyltransferase</keyword>
<proteinExistence type="predicted"/>
<feature type="domain" description="GGDEF" evidence="2">
    <location>
        <begin position="252"/>
        <end position="380"/>
    </location>
</feature>
<feature type="transmembrane region" description="Helical" evidence="1">
    <location>
        <begin position="176"/>
        <end position="194"/>
    </location>
</feature>
<dbReference type="SMART" id="SM00267">
    <property type="entry name" value="GGDEF"/>
    <property type="match status" value="1"/>
</dbReference>
<dbReference type="NCBIfam" id="TIGR00254">
    <property type="entry name" value="GGDEF"/>
    <property type="match status" value="1"/>
</dbReference>
<dbReference type="EC" id="2.7.7.65" evidence="3"/>
<dbReference type="InterPro" id="IPR050469">
    <property type="entry name" value="Diguanylate_Cyclase"/>
</dbReference>
<dbReference type="Proteomes" id="UP000095468">
    <property type="component" value="Unassembled WGS sequence"/>
</dbReference>
<dbReference type="GO" id="GO:0052621">
    <property type="term" value="F:diguanylate cyclase activity"/>
    <property type="evidence" value="ECO:0007669"/>
    <property type="project" value="UniProtKB-EC"/>
</dbReference>
<dbReference type="PROSITE" id="PS50887">
    <property type="entry name" value="GGDEF"/>
    <property type="match status" value="1"/>
</dbReference>
<dbReference type="GO" id="GO:1902201">
    <property type="term" value="P:negative regulation of bacterial-type flagellum-dependent cell motility"/>
    <property type="evidence" value="ECO:0007669"/>
    <property type="project" value="TreeGrafter"/>
</dbReference>
<sequence>MVKALKIEIFLLCMIILIGLAVRSRRSLFSSTQQLLFSMLGYTSAAYIFFDMIWTLSDGVSTPVGITANWISNAVSFSLFAIACLIWFFYSETMQGSRLLTTPYRVVLLTLPTALVVVLAFTSYWTHAMFYIDARGVYRRGALYMIQPIVSYCYVIYTSLHAFIQARKVESLQKKAIYRTLAFFAVPALVGGTFQIVYSVPGLCVGIMISMLLLYIICQEQLISTDPLTGLNNRNRFETYMLSLFSNVDQAEDVYLLMMDADGFKQINDRYGHVEGDHALQVISAALKEVCSASGGFIARYGGDEFVVLQKAAAEQDIIRLCAAINDELARAEVPYLLRMSIGYARVGDGVDTWQDLLRAADAELYRVKAEKKKAGVQIR</sequence>